<evidence type="ECO:0000256" key="2">
    <source>
        <dbReference type="ARBA" id="ARBA00022896"/>
    </source>
</evidence>
<protein>
    <submittedName>
        <fullName evidence="7">Uncharacterized protein</fullName>
    </submittedName>
</protein>
<comment type="caution">
    <text evidence="7">The sequence shown here is derived from an EMBL/GenBank/DDBJ whole genome shotgun (WGS) entry which is preliminary data.</text>
</comment>
<sequence length="304" mass="35071">MFPLLTYGFFSRDLAAAQQASRLLGEACRSHGFFLVVKHGVDANLISIVHRHMDMFFDMPLYEKPKAQRKIGEHCGYANNFAGRSISKGHWVKLSKISDYCNFMSMLSLRIMELLRMSKVYKRKRELNLGIGPHYNPTSRTVLDQDSISGLQIFVDNEWYSISPNFNAFVVNIVVNNKISRKSLAFFLCPDKTKVVSPPTQLLDYNNPRLYSDFTWPTLLEFTQKLIQIVFKLFRQETGDNNLIKEKKEKFSNSMGKDFNRSRASEGTNGKGSGKKKERVKQVLDYTVHSIVQMLKSFQDEEHK</sequence>
<evidence type="ECO:0000313" key="7">
    <source>
        <dbReference type="EMBL" id="KAG5580946.1"/>
    </source>
</evidence>
<keyword evidence="1" id="KW-0479">Metal-binding</keyword>
<keyword evidence="8" id="KW-1185">Reference proteome</keyword>
<dbReference type="PANTHER" id="PTHR47990">
    <property type="entry name" value="2-OXOGLUTARATE (2OG) AND FE(II)-DEPENDENT OXYGENASE SUPERFAMILY PROTEIN-RELATED"/>
    <property type="match status" value="1"/>
</dbReference>
<dbReference type="OrthoDB" id="288590at2759"/>
<dbReference type="InterPro" id="IPR044861">
    <property type="entry name" value="IPNS-like_FE2OG_OXY"/>
</dbReference>
<dbReference type="GO" id="GO:0046872">
    <property type="term" value="F:metal ion binding"/>
    <property type="evidence" value="ECO:0007669"/>
    <property type="project" value="UniProtKB-KW"/>
</dbReference>
<keyword evidence="3" id="KW-0408">Iron</keyword>
<evidence type="ECO:0000256" key="3">
    <source>
        <dbReference type="ARBA" id="ARBA00023004"/>
    </source>
</evidence>
<feature type="domain" description="Non-haem dioxygenase N-terminal" evidence="6">
    <location>
        <begin position="13"/>
        <end position="93"/>
    </location>
</feature>
<proteinExistence type="predicted"/>
<dbReference type="EMBL" id="JACXVP010000010">
    <property type="protein sequence ID" value="KAG5580946.1"/>
    <property type="molecule type" value="Genomic_DNA"/>
</dbReference>
<gene>
    <name evidence="7" type="ORF">H5410_051573</name>
</gene>
<dbReference type="AlphaFoldDB" id="A0A9J5WYU8"/>
<dbReference type="Proteomes" id="UP000824120">
    <property type="component" value="Chromosome 10"/>
</dbReference>
<dbReference type="Gene3D" id="2.60.120.330">
    <property type="entry name" value="B-lactam Antibiotic, Isopenicillin N Synthase, Chain"/>
    <property type="match status" value="2"/>
</dbReference>
<feature type="domain" description="Isopenicillin N synthase-like Fe(2+) 2OG dioxygenase" evidence="5">
    <location>
        <begin position="123"/>
        <end position="173"/>
    </location>
</feature>
<evidence type="ECO:0000256" key="1">
    <source>
        <dbReference type="ARBA" id="ARBA00022723"/>
    </source>
</evidence>
<reference evidence="7 8" key="1">
    <citation type="submission" date="2020-09" db="EMBL/GenBank/DDBJ databases">
        <title>De no assembly of potato wild relative species, Solanum commersonii.</title>
        <authorList>
            <person name="Cho K."/>
        </authorList>
    </citation>
    <scope>NUCLEOTIDE SEQUENCE [LARGE SCALE GENOMIC DNA]</scope>
    <source>
        <strain evidence="7">LZ3.2</strain>
        <tissue evidence="7">Leaf</tissue>
    </source>
</reference>
<name>A0A9J5WYU8_SOLCO</name>
<dbReference type="Pfam" id="PF03171">
    <property type="entry name" value="2OG-FeII_Oxy"/>
    <property type="match status" value="1"/>
</dbReference>
<evidence type="ECO:0000313" key="8">
    <source>
        <dbReference type="Proteomes" id="UP000824120"/>
    </source>
</evidence>
<dbReference type="InterPro" id="IPR050231">
    <property type="entry name" value="Iron_ascorbate_oxido_reductase"/>
</dbReference>
<dbReference type="InterPro" id="IPR027443">
    <property type="entry name" value="IPNS-like_sf"/>
</dbReference>
<evidence type="ECO:0000256" key="4">
    <source>
        <dbReference type="SAM" id="MobiDB-lite"/>
    </source>
</evidence>
<feature type="region of interest" description="Disordered" evidence="4">
    <location>
        <begin position="254"/>
        <end position="281"/>
    </location>
</feature>
<organism evidence="7 8">
    <name type="scientific">Solanum commersonii</name>
    <name type="common">Commerson's wild potato</name>
    <name type="synonym">Commerson's nightshade</name>
    <dbReference type="NCBI Taxonomy" id="4109"/>
    <lineage>
        <taxon>Eukaryota</taxon>
        <taxon>Viridiplantae</taxon>
        <taxon>Streptophyta</taxon>
        <taxon>Embryophyta</taxon>
        <taxon>Tracheophyta</taxon>
        <taxon>Spermatophyta</taxon>
        <taxon>Magnoliopsida</taxon>
        <taxon>eudicotyledons</taxon>
        <taxon>Gunneridae</taxon>
        <taxon>Pentapetalae</taxon>
        <taxon>asterids</taxon>
        <taxon>lamiids</taxon>
        <taxon>Solanales</taxon>
        <taxon>Solanaceae</taxon>
        <taxon>Solanoideae</taxon>
        <taxon>Solaneae</taxon>
        <taxon>Solanum</taxon>
    </lineage>
</organism>
<accession>A0A9J5WYU8</accession>
<dbReference type="Pfam" id="PF14226">
    <property type="entry name" value="DIOX_N"/>
    <property type="match status" value="1"/>
</dbReference>
<dbReference type="GO" id="GO:0031418">
    <property type="term" value="F:L-ascorbic acid binding"/>
    <property type="evidence" value="ECO:0007669"/>
    <property type="project" value="UniProtKB-KW"/>
</dbReference>
<evidence type="ECO:0000259" key="6">
    <source>
        <dbReference type="Pfam" id="PF14226"/>
    </source>
</evidence>
<dbReference type="SUPFAM" id="SSF51197">
    <property type="entry name" value="Clavaminate synthase-like"/>
    <property type="match status" value="1"/>
</dbReference>
<keyword evidence="2" id="KW-0847">Vitamin C</keyword>
<dbReference type="GO" id="GO:0016706">
    <property type="term" value="F:2-oxoglutarate-dependent dioxygenase activity"/>
    <property type="evidence" value="ECO:0007669"/>
    <property type="project" value="UniProtKB-ARBA"/>
</dbReference>
<evidence type="ECO:0000259" key="5">
    <source>
        <dbReference type="Pfam" id="PF03171"/>
    </source>
</evidence>
<dbReference type="InterPro" id="IPR026992">
    <property type="entry name" value="DIOX_N"/>
</dbReference>